<evidence type="ECO:0000313" key="2">
    <source>
        <dbReference type="Proteomes" id="UP000186002"/>
    </source>
</evidence>
<accession>A0A1M7D670</accession>
<evidence type="ECO:0008006" key="3">
    <source>
        <dbReference type="Google" id="ProtNLM"/>
    </source>
</evidence>
<protein>
    <recommendedName>
        <fullName evidence="3">Nucleoid-associated protein</fullName>
    </recommendedName>
</protein>
<dbReference type="GO" id="GO:0009295">
    <property type="term" value="C:nucleoid"/>
    <property type="evidence" value="ECO:0007669"/>
    <property type="project" value="InterPro"/>
</dbReference>
<dbReference type="Proteomes" id="UP000186002">
    <property type="component" value="Unassembled WGS sequence"/>
</dbReference>
<dbReference type="AlphaFoldDB" id="A0A1M7D670"/>
<reference evidence="1 2" key="1">
    <citation type="submission" date="2016-11" db="EMBL/GenBank/DDBJ databases">
        <authorList>
            <person name="Jaros S."/>
            <person name="Januszkiewicz K."/>
            <person name="Wedrychowicz H."/>
        </authorList>
    </citation>
    <scope>NUCLEOTIDE SEQUENCE [LARGE SCALE GENOMIC DNA]</scope>
    <source>
        <strain evidence="1 2">DSM 22153</strain>
    </source>
</reference>
<organism evidence="1 2">
    <name type="scientific">Roseibium suaedae</name>
    <dbReference type="NCBI Taxonomy" id="735517"/>
    <lineage>
        <taxon>Bacteria</taxon>
        <taxon>Pseudomonadati</taxon>
        <taxon>Pseudomonadota</taxon>
        <taxon>Alphaproteobacteria</taxon>
        <taxon>Hyphomicrobiales</taxon>
        <taxon>Stappiaceae</taxon>
        <taxon>Roseibium</taxon>
    </lineage>
</organism>
<dbReference type="EMBL" id="FRBW01000001">
    <property type="protein sequence ID" value="SHL75012.1"/>
    <property type="molecule type" value="Genomic_DNA"/>
</dbReference>
<name>A0A1M7D670_9HYPH</name>
<sequence>MILHVVGELEEGETVEKQDELPIDEAPSFFIKRILSSSTSPVHRFADESNTKSIISKIISQDDEFVSHAYELSRLFAKAHAGNTADGAFFVILLSCSKPETSFVCLIKYDYREAVELIEKEGRAGLRSIVQAFVADRNAVQKLCVARVENGIVQSELSASDRSKKAPDLTHYFETFLDVTRERSDEQLSQGLQEAIRKTLSLCKEILPDSDVPQALSRVNDALRGRELVGQEAVVDAVFAALDRPDDADAKKKIEVAVGRQMKAQRLQGVEFRPNQRIFRRGARRKIVTVEGVEVRFNTGHQGELVIERALEGGGREIVIKTNDEYRRDETLPS</sequence>
<gene>
    <name evidence="1" type="ORF">SAMN05444272_1385</name>
</gene>
<keyword evidence="2" id="KW-1185">Reference proteome</keyword>
<proteinExistence type="predicted"/>
<evidence type="ECO:0000313" key="1">
    <source>
        <dbReference type="EMBL" id="SHL75012.1"/>
    </source>
</evidence>